<dbReference type="EMBL" id="CACRSM010000003">
    <property type="protein sequence ID" value="VYT09772.1"/>
    <property type="molecule type" value="Genomic_DNA"/>
</dbReference>
<proteinExistence type="predicted"/>
<evidence type="ECO:0000256" key="1">
    <source>
        <dbReference type="SAM" id="MobiDB-lite"/>
    </source>
</evidence>
<evidence type="ECO:0000313" key="2">
    <source>
        <dbReference type="EMBL" id="VYT09772.1"/>
    </source>
</evidence>
<gene>
    <name evidence="2" type="ORF">AOLFYP35_01524</name>
</gene>
<evidence type="ECO:0008006" key="3">
    <source>
        <dbReference type="Google" id="ProtNLM"/>
    </source>
</evidence>
<sequence length="94" mass="9854">MSQDIDWRPEQVAQAAKKADDAGESATKTRLSSIPAAGSSQEILDSLIGEINNLADQIAFAAAGISHAVTEVNQAFIRVEADNQDIAKSAILSS</sequence>
<name>A0A6N2TZ01_9ACTO</name>
<reference evidence="2" key="1">
    <citation type="submission" date="2019-11" db="EMBL/GenBank/DDBJ databases">
        <authorList>
            <person name="Feng L."/>
        </authorList>
    </citation>
    <scope>NUCLEOTIDE SEQUENCE</scope>
    <source>
        <strain evidence="2">AodontolyticusLFYP35</strain>
    </source>
</reference>
<feature type="region of interest" description="Disordered" evidence="1">
    <location>
        <begin position="1"/>
        <end position="33"/>
    </location>
</feature>
<organism evidence="2">
    <name type="scientific">Schaalia odontolytica</name>
    <dbReference type="NCBI Taxonomy" id="1660"/>
    <lineage>
        <taxon>Bacteria</taxon>
        <taxon>Bacillati</taxon>
        <taxon>Actinomycetota</taxon>
        <taxon>Actinomycetes</taxon>
        <taxon>Actinomycetales</taxon>
        <taxon>Actinomycetaceae</taxon>
        <taxon>Schaalia</taxon>
    </lineage>
</organism>
<accession>A0A6N2TZ01</accession>
<dbReference type="AlphaFoldDB" id="A0A6N2TZ01"/>
<protein>
    <recommendedName>
        <fullName evidence="3">Chemotaxis protein</fullName>
    </recommendedName>
</protein>